<dbReference type="OMA" id="CEMINKD"/>
<evidence type="ECO:0000313" key="1">
    <source>
        <dbReference type="EMBL" id="EIE75739.1"/>
    </source>
</evidence>
<accession>I1BHQ9</accession>
<reference evidence="1 2" key="1">
    <citation type="journal article" date="2009" name="PLoS Genet.">
        <title>Genomic analysis of the basal lineage fungus Rhizopus oryzae reveals a whole-genome duplication.</title>
        <authorList>
            <person name="Ma L.-J."/>
            <person name="Ibrahim A.S."/>
            <person name="Skory C."/>
            <person name="Grabherr M.G."/>
            <person name="Burger G."/>
            <person name="Butler M."/>
            <person name="Elias M."/>
            <person name="Idnurm A."/>
            <person name="Lang B.F."/>
            <person name="Sone T."/>
            <person name="Abe A."/>
            <person name="Calvo S.E."/>
            <person name="Corrochano L.M."/>
            <person name="Engels R."/>
            <person name="Fu J."/>
            <person name="Hansberg W."/>
            <person name="Kim J.-M."/>
            <person name="Kodira C.D."/>
            <person name="Koehrsen M.J."/>
            <person name="Liu B."/>
            <person name="Miranda-Saavedra D."/>
            <person name="O'Leary S."/>
            <person name="Ortiz-Castellanos L."/>
            <person name="Poulter R."/>
            <person name="Rodriguez-Romero J."/>
            <person name="Ruiz-Herrera J."/>
            <person name="Shen Y.-Q."/>
            <person name="Zeng Q."/>
            <person name="Galagan J."/>
            <person name="Birren B.W."/>
            <person name="Cuomo C.A."/>
            <person name="Wickes B.L."/>
        </authorList>
    </citation>
    <scope>NUCLEOTIDE SEQUENCE [LARGE SCALE GENOMIC DNA]</scope>
    <source>
        <strain evidence="2">RA 99-880 / ATCC MYA-4621 / FGSC 9543 / NRRL 43880</strain>
    </source>
</reference>
<dbReference type="InParanoid" id="I1BHQ9"/>
<dbReference type="VEuPathDB" id="FungiDB:RO3G_00443"/>
<dbReference type="RefSeq" id="XP_067511135.1">
    <property type="nucleotide sequence ID" value="XM_067655034.1"/>
</dbReference>
<dbReference type="Proteomes" id="UP000009138">
    <property type="component" value="Unassembled WGS sequence"/>
</dbReference>
<organism evidence="1 2">
    <name type="scientific">Rhizopus delemar (strain RA 99-880 / ATCC MYA-4621 / FGSC 9543 / NRRL 43880)</name>
    <name type="common">Mucormycosis agent</name>
    <name type="synonym">Rhizopus arrhizus var. delemar</name>
    <dbReference type="NCBI Taxonomy" id="246409"/>
    <lineage>
        <taxon>Eukaryota</taxon>
        <taxon>Fungi</taxon>
        <taxon>Fungi incertae sedis</taxon>
        <taxon>Mucoromycota</taxon>
        <taxon>Mucoromycotina</taxon>
        <taxon>Mucoromycetes</taxon>
        <taxon>Mucorales</taxon>
        <taxon>Mucorineae</taxon>
        <taxon>Rhizopodaceae</taxon>
        <taxon>Rhizopus</taxon>
    </lineage>
</organism>
<dbReference type="AlphaFoldDB" id="I1BHQ9"/>
<proteinExistence type="predicted"/>
<sequence>MLARFPYVKLLQKWKYVELSAEYCDLLNYDWTFHPQMKYFAAHLLVGSIINNIINNETIVVNIIENYDRKKIVDIHREPSGNKKHNATPTSLLPPCKTRYLDVWSTTLNSKSGPTLVIGIQIFNALITSSIRLDQPTRPSVGGATTNFQLLRVDFNLSTGIYLDEESIEKTKSLTKNINATSLLDPSPSHTSAIPIQSTFSMISIVEEIQCPKYLLILGHLSSKMEIKLH</sequence>
<dbReference type="GeneID" id="93607415"/>
<gene>
    <name evidence="1" type="ORF">RO3G_00443</name>
</gene>
<keyword evidence="2" id="KW-1185">Reference proteome</keyword>
<name>I1BHQ9_RHIO9</name>
<dbReference type="STRING" id="246409.I1BHQ9"/>
<protein>
    <submittedName>
        <fullName evidence="1">Uncharacterized protein</fullName>
    </submittedName>
</protein>
<evidence type="ECO:0000313" key="2">
    <source>
        <dbReference type="Proteomes" id="UP000009138"/>
    </source>
</evidence>
<dbReference type="EMBL" id="CH476732">
    <property type="protein sequence ID" value="EIE75739.1"/>
    <property type="molecule type" value="Genomic_DNA"/>
</dbReference>